<evidence type="ECO:0000256" key="3">
    <source>
        <dbReference type="ARBA" id="ARBA00044493"/>
    </source>
</evidence>
<evidence type="ECO:0000313" key="8">
    <source>
        <dbReference type="Proteomes" id="UP000184267"/>
    </source>
</evidence>
<proteinExistence type="inferred from homology"/>
<dbReference type="EMBL" id="MNAD01000803">
    <property type="protein sequence ID" value="OJT10187.1"/>
    <property type="molecule type" value="Genomic_DNA"/>
</dbReference>
<gene>
    <name evidence="7" type="ORF">TRAPUB_13292</name>
</gene>
<keyword evidence="2" id="KW-0677">Repeat</keyword>
<dbReference type="NCBIfam" id="TIGR00756">
    <property type="entry name" value="PPR"/>
    <property type="match status" value="1"/>
</dbReference>
<keyword evidence="8" id="KW-1185">Reference proteome</keyword>
<dbReference type="Pfam" id="PF01535">
    <property type="entry name" value="PPR"/>
    <property type="match status" value="1"/>
</dbReference>
<evidence type="ECO:0000256" key="5">
    <source>
        <dbReference type="PROSITE-ProRule" id="PRU00708"/>
    </source>
</evidence>
<sequence>MASVPTATTELPLPHTNGPDFSRTTAKTPVAHTPQASSYTCPPQAVEGPGEDVPPRYMLSRYASRDHHLRRPMYEKLAAATDLDKAWQLYQDLLQHRPAYLQQSIPHKYLHSFAAALVKKSKSKPAHKARTRTVFLRLLSVLNTIYYTGGQLRLWEWNALIDCAGRGWRKTRVDDFQAALHIYRDMVANRAPGSSFAGDTLIPEHDASRVASQPVQPDVVTYTSLISIAGRTLNPELLNLAESYLVSSGIPPNRITFLAYLRFYARKGRLGSVRSMMFRVMENSWLLSQDGTNALIYAYGRNGRHDVSGSIYRVLRHHLLSEGSVEDDPTIESAVSQLEEQERIVIPPDMKPDAVTYYTLIQVYAYHGRFRECLDVFSDMMTSPEPTTGTLEDMANYVPGTALPSPILPIFRSIFLGFARHATLPDDLANTEYAYDVHEEPTWRPWTLGQLHTLFGDFIELPHEARPSSRTVYWLLVAFAITSGYDRAILRSVWERLEGRYGGRWDGRVRELRDKIYAEELDRAFFERVHNSREQRRGWQA</sequence>
<protein>
    <recommendedName>
        <fullName evidence="9">Pentatricopeptide repeat-containing protein</fullName>
    </recommendedName>
</protein>
<comment type="caution">
    <text evidence="7">The sequence shown here is derived from an EMBL/GenBank/DDBJ whole genome shotgun (WGS) entry which is preliminary data.</text>
</comment>
<evidence type="ECO:0000313" key="7">
    <source>
        <dbReference type="EMBL" id="OJT10187.1"/>
    </source>
</evidence>
<reference evidence="7 8" key="1">
    <citation type="submission" date="2016-10" db="EMBL/GenBank/DDBJ databases">
        <title>Genome sequence of the basidiomycete white-rot fungus Trametes pubescens.</title>
        <authorList>
            <person name="Makela M.R."/>
            <person name="Granchi Z."/>
            <person name="Peng M."/>
            <person name="De Vries R.P."/>
            <person name="Grigoriev I."/>
            <person name="Riley R."/>
            <person name="Hilden K."/>
        </authorList>
    </citation>
    <scope>NUCLEOTIDE SEQUENCE [LARGE SCALE GENOMIC DNA]</scope>
    <source>
        <strain evidence="7 8">FBCC735</strain>
    </source>
</reference>
<evidence type="ECO:0000256" key="6">
    <source>
        <dbReference type="SAM" id="MobiDB-lite"/>
    </source>
</evidence>
<feature type="repeat" description="PPR" evidence="5">
    <location>
        <begin position="353"/>
        <end position="383"/>
    </location>
</feature>
<dbReference type="OrthoDB" id="1908178at2759"/>
<dbReference type="PANTHER" id="PTHR47447">
    <property type="entry name" value="OS03G0856100 PROTEIN"/>
    <property type="match status" value="1"/>
</dbReference>
<evidence type="ECO:0008006" key="9">
    <source>
        <dbReference type="Google" id="ProtNLM"/>
    </source>
</evidence>
<dbReference type="OMA" id="ACIWAYA"/>
<organism evidence="7 8">
    <name type="scientific">Trametes pubescens</name>
    <name type="common">White-rot fungus</name>
    <dbReference type="NCBI Taxonomy" id="154538"/>
    <lineage>
        <taxon>Eukaryota</taxon>
        <taxon>Fungi</taxon>
        <taxon>Dikarya</taxon>
        <taxon>Basidiomycota</taxon>
        <taxon>Agaricomycotina</taxon>
        <taxon>Agaricomycetes</taxon>
        <taxon>Polyporales</taxon>
        <taxon>Polyporaceae</taxon>
        <taxon>Trametes</taxon>
    </lineage>
</organism>
<evidence type="ECO:0000256" key="4">
    <source>
        <dbReference type="ARBA" id="ARBA00044511"/>
    </source>
</evidence>
<dbReference type="PROSITE" id="PS51375">
    <property type="entry name" value="PPR"/>
    <property type="match status" value="1"/>
</dbReference>
<accession>A0A1M2VRG7</accession>
<dbReference type="InterPro" id="IPR011990">
    <property type="entry name" value="TPR-like_helical_dom_sf"/>
</dbReference>
<name>A0A1M2VRG7_TRAPU</name>
<dbReference type="Gene3D" id="1.25.40.10">
    <property type="entry name" value="Tetratricopeptide repeat domain"/>
    <property type="match status" value="2"/>
</dbReference>
<evidence type="ECO:0000256" key="1">
    <source>
        <dbReference type="ARBA" id="ARBA00006192"/>
    </source>
</evidence>
<dbReference type="AlphaFoldDB" id="A0A1M2VRG7"/>
<dbReference type="PANTHER" id="PTHR47447:SF23">
    <property type="entry name" value="PENTACOTRIPEPTIDE-REPEAT REGION OF PRORP DOMAIN-CONTAINING PROTEIN"/>
    <property type="match status" value="1"/>
</dbReference>
<feature type="region of interest" description="Disordered" evidence="6">
    <location>
        <begin position="1"/>
        <end position="55"/>
    </location>
</feature>
<dbReference type="Pfam" id="PF13812">
    <property type="entry name" value="PPR_3"/>
    <property type="match status" value="1"/>
</dbReference>
<comment type="function">
    <text evidence="3">Regulates mitochondrial small subunit maturation by controlling 15S rRNA 5'-end processing. Localizes to the 5' precursor of the 15S rRNA in a position that is subsequently occupied by mS47 in the mature yeast mtSSU. Uses structure and sequence-specific RNA recognition, binding to a single-stranded region of the precursor and specifically recognizing bases -6 to -1. The exchange of Ccm1 for mS47 is coupled to the irreversible removal of precursor rRNA that is accompanied by conformational changes of the mitoribosomal proteins uS5m and mS26. These conformational changes signal completion of 5'-end rRNA processing through protection of the mature 5'-end of the 15S rRNA and stabilization of mS47. The removal of the 5' precursor together with the dissociation of Ccm1 may be catalyzed by the 5'-3' exoribonuclease Pet127. Involved in the specific removal of group I introns in mitochondrial encoded transcripts.</text>
</comment>
<evidence type="ECO:0000256" key="2">
    <source>
        <dbReference type="ARBA" id="ARBA00022737"/>
    </source>
</evidence>
<dbReference type="STRING" id="154538.A0A1M2VRG7"/>
<dbReference type="InterPro" id="IPR002885">
    <property type="entry name" value="PPR_rpt"/>
</dbReference>
<dbReference type="Proteomes" id="UP000184267">
    <property type="component" value="Unassembled WGS sequence"/>
</dbReference>
<comment type="similarity">
    <text evidence="1">Belongs to the CCM1 family.</text>
</comment>
<comment type="subunit">
    <text evidence="4">Binds to mitochondrial small subunit 15S rRNA.</text>
</comment>